<proteinExistence type="predicted"/>
<dbReference type="InterPro" id="IPR057336">
    <property type="entry name" value="GerAC_N"/>
</dbReference>
<dbReference type="Proteomes" id="UP001314796">
    <property type="component" value="Unassembled WGS sequence"/>
</dbReference>
<accession>A0ABS2NS80</accession>
<organism evidence="3 4">
    <name type="scientific">Alkaliphilus hydrothermalis</name>
    <dbReference type="NCBI Taxonomy" id="1482730"/>
    <lineage>
        <taxon>Bacteria</taxon>
        <taxon>Bacillati</taxon>
        <taxon>Bacillota</taxon>
        <taxon>Clostridia</taxon>
        <taxon>Peptostreptococcales</taxon>
        <taxon>Natronincolaceae</taxon>
        <taxon>Alkaliphilus</taxon>
    </lineage>
</organism>
<keyword evidence="1" id="KW-0732">Signal</keyword>
<evidence type="ECO:0000313" key="4">
    <source>
        <dbReference type="Proteomes" id="UP001314796"/>
    </source>
</evidence>
<dbReference type="PANTHER" id="PTHR35789">
    <property type="entry name" value="SPORE GERMINATION PROTEIN B3"/>
    <property type="match status" value="1"/>
</dbReference>
<comment type="caution">
    <text evidence="3">The sequence shown here is derived from an EMBL/GenBank/DDBJ whole genome shotgun (WGS) entry which is preliminary data.</text>
</comment>
<dbReference type="EMBL" id="JAFBEE010000018">
    <property type="protein sequence ID" value="MBM7615805.1"/>
    <property type="molecule type" value="Genomic_DNA"/>
</dbReference>
<dbReference type="PROSITE" id="PS51257">
    <property type="entry name" value="PROKAR_LIPOPROTEIN"/>
    <property type="match status" value="1"/>
</dbReference>
<dbReference type="Gene3D" id="6.20.190.10">
    <property type="entry name" value="Nutrient germinant receptor protein C, domain 1"/>
    <property type="match status" value="1"/>
</dbReference>
<reference evidence="3 4" key="1">
    <citation type="submission" date="2021-01" db="EMBL/GenBank/DDBJ databases">
        <title>Genomic Encyclopedia of Type Strains, Phase IV (KMG-IV): sequencing the most valuable type-strain genomes for metagenomic binning, comparative biology and taxonomic classification.</title>
        <authorList>
            <person name="Goeker M."/>
        </authorList>
    </citation>
    <scope>NUCLEOTIDE SEQUENCE [LARGE SCALE GENOMIC DNA]</scope>
    <source>
        <strain evidence="3 4">DSM 25890</strain>
    </source>
</reference>
<keyword evidence="4" id="KW-1185">Reference proteome</keyword>
<feature type="chain" id="PRO_5047407824" evidence="1">
    <location>
        <begin position="23"/>
        <end position="170"/>
    </location>
</feature>
<dbReference type="PANTHER" id="PTHR35789:SF1">
    <property type="entry name" value="SPORE GERMINATION PROTEIN B3"/>
    <property type="match status" value="1"/>
</dbReference>
<name>A0ABS2NS80_9FIRM</name>
<gene>
    <name evidence="3" type="ORF">JOC73_002379</name>
</gene>
<feature type="domain" description="Spore germination protein N-terminal" evidence="2">
    <location>
        <begin position="28"/>
        <end position="169"/>
    </location>
</feature>
<evidence type="ECO:0000256" key="1">
    <source>
        <dbReference type="SAM" id="SignalP"/>
    </source>
</evidence>
<evidence type="ECO:0000259" key="2">
    <source>
        <dbReference type="Pfam" id="PF25198"/>
    </source>
</evidence>
<dbReference type="RefSeq" id="WP_204403420.1">
    <property type="nucleotide sequence ID" value="NZ_JAFBEE010000018.1"/>
</dbReference>
<protein>
    <submittedName>
        <fullName evidence="3">Ger(X)C family germination protein</fullName>
    </submittedName>
</protein>
<feature type="signal peptide" evidence="1">
    <location>
        <begin position="1"/>
        <end position="22"/>
    </location>
</feature>
<sequence length="170" mass="18650">MGKICKGLTLVLPILICIVATTGCWQDQDIEKRSLVAAVGVDRLPDDMIEITLQIVKTDAASKSSENGTSQNAVWVYSTKGKSVFEAVRNQLKSLNRKPFFGHNQLIVIGDNMAQNGIKDIIDVFERDPEIKLTPLVLIAKGATAKTILHASSELEPVPIVHIKDILENF</sequence>
<evidence type="ECO:0000313" key="3">
    <source>
        <dbReference type="EMBL" id="MBM7615805.1"/>
    </source>
</evidence>
<dbReference type="Pfam" id="PF25198">
    <property type="entry name" value="Spore_GerAC_N"/>
    <property type="match status" value="1"/>
</dbReference>
<dbReference type="InterPro" id="IPR008844">
    <property type="entry name" value="Spore_GerAC-like"/>
</dbReference>